<proteinExistence type="predicted"/>
<dbReference type="GO" id="GO:0016709">
    <property type="term" value="F:oxidoreductase activity, acting on paired donors, with incorporation or reduction of molecular oxygen, NAD(P)H as one donor, and incorporation of one atom of oxygen"/>
    <property type="evidence" value="ECO:0007669"/>
    <property type="project" value="UniProtKB-ARBA"/>
</dbReference>
<dbReference type="GO" id="GO:0071949">
    <property type="term" value="F:FAD binding"/>
    <property type="evidence" value="ECO:0007669"/>
    <property type="project" value="InterPro"/>
</dbReference>
<evidence type="ECO:0000256" key="2">
    <source>
        <dbReference type="ARBA" id="ARBA00022630"/>
    </source>
</evidence>
<dbReference type="Pfam" id="PF01494">
    <property type="entry name" value="FAD_binding_3"/>
    <property type="match status" value="1"/>
</dbReference>
<keyword evidence="3" id="KW-0274">FAD</keyword>
<dbReference type="InterPro" id="IPR002938">
    <property type="entry name" value="FAD-bd"/>
</dbReference>
<evidence type="ECO:0000256" key="3">
    <source>
        <dbReference type="ARBA" id="ARBA00022827"/>
    </source>
</evidence>
<dbReference type="PRINTS" id="PR00420">
    <property type="entry name" value="RNGMNOXGNASE"/>
</dbReference>
<organism evidence="5 6">
    <name type="scientific">Microbacterium hominis</name>
    <dbReference type="NCBI Taxonomy" id="162426"/>
    <lineage>
        <taxon>Bacteria</taxon>
        <taxon>Bacillati</taxon>
        <taxon>Actinomycetota</taxon>
        <taxon>Actinomycetes</taxon>
        <taxon>Micrococcales</taxon>
        <taxon>Microbacteriaceae</taxon>
        <taxon>Microbacterium</taxon>
    </lineage>
</organism>
<gene>
    <name evidence="5" type="ORF">RM52_11830</name>
</gene>
<accession>A0A0B4CY07</accession>
<name>A0A0B4CY07_9MICO</name>
<keyword evidence="5" id="KW-0560">Oxidoreductase</keyword>
<comment type="cofactor">
    <cofactor evidence="1">
        <name>FAD</name>
        <dbReference type="ChEBI" id="CHEBI:57692"/>
    </cofactor>
</comment>
<dbReference type="Gene3D" id="3.30.70.2450">
    <property type="match status" value="1"/>
</dbReference>
<keyword evidence="2" id="KW-0285">Flavoprotein</keyword>
<dbReference type="PANTHER" id="PTHR43004">
    <property type="entry name" value="TRK SYSTEM POTASSIUM UPTAKE PROTEIN"/>
    <property type="match status" value="1"/>
</dbReference>
<dbReference type="EMBL" id="JWSZ01000014">
    <property type="protein sequence ID" value="KIC56955.1"/>
    <property type="molecule type" value="Genomic_DNA"/>
</dbReference>
<comment type="caution">
    <text evidence="5">The sequence shown here is derived from an EMBL/GenBank/DDBJ whole genome shotgun (WGS) entry which is preliminary data.</text>
</comment>
<dbReference type="SUPFAM" id="SSF51905">
    <property type="entry name" value="FAD/NAD(P)-binding domain"/>
    <property type="match status" value="1"/>
</dbReference>
<dbReference type="Proteomes" id="UP000031202">
    <property type="component" value="Unassembled WGS sequence"/>
</dbReference>
<feature type="domain" description="FAD-binding" evidence="4">
    <location>
        <begin position="10"/>
        <end position="342"/>
    </location>
</feature>
<evidence type="ECO:0000259" key="4">
    <source>
        <dbReference type="Pfam" id="PF01494"/>
    </source>
</evidence>
<dbReference type="InterPro" id="IPR036188">
    <property type="entry name" value="FAD/NAD-bd_sf"/>
</dbReference>
<reference evidence="5 6" key="1">
    <citation type="submission" date="2014-12" db="EMBL/GenBank/DDBJ databases">
        <title>Genome sequencing of Microbacterium hominis TPW29.</title>
        <authorList>
            <person name="Tan P.W."/>
            <person name="Chan K.-G."/>
        </authorList>
    </citation>
    <scope>NUCLEOTIDE SEQUENCE [LARGE SCALE GENOMIC DNA]</scope>
    <source>
        <strain evidence="5 6">TPW29</strain>
    </source>
</reference>
<dbReference type="RefSeq" id="WP_039416378.1">
    <property type="nucleotide sequence ID" value="NZ_JWSZ01000014.1"/>
</dbReference>
<dbReference type="InterPro" id="IPR050641">
    <property type="entry name" value="RIFMO-like"/>
</dbReference>
<evidence type="ECO:0000256" key="1">
    <source>
        <dbReference type="ARBA" id="ARBA00001974"/>
    </source>
</evidence>
<sequence>MMTSSSDTSSDVLIIGAGPVGLAAALTLRRRGVNVRIIDAAPRGASTSRAAVIHARTLEVLSTIHMATPIIEEGIVVPDFSVRDGTQTLAHLDFRGLRTPYPFTLMLSQARTEEMLAAALAAWGCEVEREVEFDSFAELGSGDAAVLRHRGGSKERAAARFIIGADGSRSSVRQARGISFDGSEYAASFVLADVVLTWSLAPDEVQLFFAEQGLVVVAPLPGGRHRIVATIDDAPSQPGVSDVQRILDERGPDAAVVESLVWSSRFRVAHRLAATYRDGNIFLAGDAAHVHSPAGGQGMNLGIQDAVFLGGLLADVLAGQRGEEALGDYERLRRPAARQVIALTDRMTRMATLRGAMVRRLRNVVIRAALRSPRRAAALARRIAQLDA</sequence>
<evidence type="ECO:0000313" key="5">
    <source>
        <dbReference type="EMBL" id="KIC56955.1"/>
    </source>
</evidence>
<evidence type="ECO:0000313" key="6">
    <source>
        <dbReference type="Proteomes" id="UP000031202"/>
    </source>
</evidence>
<keyword evidence="5" id="KW-0503">Monooxygenase</keyword>
<dbReference type="AlphaFoldDB" id="A0A0B4CY07"/>
<dbReference type="Gene3D" id="3.50.50.60">
    <property type="entry name" value="FAD/NAD(P)-binding domain"/>
    <property type="match status" value="1"/>
</dbReference>
<protein>
    <submittedName>
        <fullName evidence="5">Pentachlorophenol monooxygenase</fullName>
    </submittedName>
</protein>
<dbReference type="PANTHER" id="PTHR43004:SF19">
    <property type="entry name" value="BINDING MONOOXYGENASE, PUTATIVE (JCVI)-RELATED"/>
    <property type="match status" value="1"/>
</dbReference>